<comment type="similarity">
    <text evidence="4">Belongs to the WD repeat ELP2 family.</text>
</comment>
<dbReference type="GO" id="GO:0002098">
    <property type="term" value="P:tRNA wobble uridine modification"/>
    <property type="evidence" value="ECO:0007669"/>
    <property type="project" value="InterPro"/>
</dbReference>
<dbReference type="PANTHER" id="PTHR44111">
    <property type="entry name" value="ELONGATOR COMPLEX PROTEIN 2"/>
    <property type="match status" value="1"/>
</dbReference>
<name>A0A5J4USH7_9EUKA</name>
<dbReference type="AlphaFoldDB" id="A0A5J4USH7"/>
<evidence type="ECO:0000313" key="13">
    <source>
        <dbReference type="Proteomes" id="UP000324800"/>
    </source>
</evidence>
<evidence type="ECO:0000256" key="5">
    <source>
        <dbReference type="ARBA" id="ARBA00020267"/>
    </source>
</evidence>
<proteinExistence type="inferred from homology"/>
<dbReference type="Proteomes" id="UP000324800">
    <property type="component" value="Unassembled WGS sequence"/>
</dbReference>
<reference evidence="12 13" key="1">
    <citation type="submission" date="2019-03" db="EMBL/GenBank/DDBJ databases">
        <title>Single cell metagenomics reveals metabolic interactions within the superorganism composed of flagellate Streblomastix strix and complex community of Bacteroidetes bacteria on its surface.</title>
        <authorList>
            <person name="Treitli S.C."/>
            <person name="Kolisko M."/>
            <person name="Husnik F."/>
            <person name="Keeling P."/>
            <person name="Hampl V."/>
        </authorList>
    </citation>
    <scope>NUCLEOTIDE SEQUENCE [LARGE SCALE GENOMIC DNA]</scope>
    <source>
        <strain evidence="12">ST1C</strain>
    </source>
</reference>
<dbReference type="GO" id="GO:0033588">
    <property type="term" value="C:elongator holoenzyme complex"/>
    <property type="evidence" value="ECO:0007669"/>
    <property type="project" value="InterPro"/>
</dbReference>
<feature type="repeat" description="WD" evidence="11">
    <location>
        <begin position="55"/>
        <end position="90"/>
    </location>
</feature>
<organism evidence="12 13">
    <name type="scientific">Streblomastix strix</name>
    <dbReference type="NCBI Taxonomy" id="222440"/>
    <lineage>
        <taxon>Eukaryota</taxon>
        <taxon>Metamonada</taxon>
        <taxon>Preaxostyla</taxon>
        <taxon>Oxymonadida</taxon>
        <taxon>Streblomastigidae</taxon>
        <taxon>Streblomastix</taxon>
    </lineage>
</organism>
<dbReference type="InterPro" id="IPR001680">
    <property type="entry name" value="WD40_rpt"/>
</dbReference>
<protein>
    <recommendedName>
        <fullName evidence="5">Elongator complex protein 2</fullName>
    </recommendedName>
</protein>
<evidence type="ECO:0000313" key="12">
    <source>
        <dbReference type="EMBL" id="KAA6373022.1"/>
    </source>
</evidence>
<evidence type="ECO:0000256" key="8">
    <source>
        <dbReference type="ARBA" id="ARBA00022694"/>
    </source>
</evidence>
<comment type="subcellular location">
    <subcellularLocation>
        <location evidence="2">Cytoplasm</location>
    </subcellularLocation>
    <subcellularLocation>
        <location evidence="1">Nucleus</location>
    </subcellularLocation>
</comment>
<evidence type="ECO:0000256" key="10">
    <source>
        <dbReference type="ARBA" id="ARBA00023242"/>
    </source>
</evidence>
<comment type="pathway">
    <text evidence="3">tRNA modification; 5-methoxycarbonylmethyl-2-thiouridine-tRNA biosynthesis.</text>
</comment>
<dbReference type="GO" id="GO:0005737">
    <property type="term" value="C:cytoplasm"/>
    <property type="evidence" value="ECO:0007669"/>
    <property type="project" value="UniProtKB-SubCell"/>
</dbReference>
<dbReference type="GO" id="GO:0005634">
    <property type="term" value="C:nucleus"/>
    <property type="evidence" value="ECO:0007669"/>
    <property type="project" value="UniProtKB-SubCell"/>
</dbReference>
<keyword evidence="9" id="KW-0677">Repeat</keyword>
<comment type="caution">
    <text evidence="12">The sequence shown here is derived from an EMBL/GenBank/DDBJ whole genome shotgun (WGS) entry which is preliminary data.</text>
</comment>
<dbReference type="InterPro" id="IPR036322">
    <property type="entry name" value="WD40_repeat_dom_sf"/>
</dbReference>
<evidence type="ECO:0000256" key="1">
    <source>
        <dbReference type="ARBA" id="ARBA00004123"/>
    </source>
</evidence>
<evidence type="ECO:0000256" key="11">
    <source>
        <dbReference type="PROSITE-ProRule" id="PRU00221"/>
    </source>
</evidence>
<dbReference type="Gene3D" id="2.130.10.10">
    <property type="entry name" value="YVTN repeat-like/Quinoprotein amine dehydrogenase"/>
    <property type="match status" value="1"/>
</dbReference>
<dbReference type="PROSITE" id="PS50082">
    <property type="entry name" value="WD_REPEATS_2"/>
    <property type="match status" value="1"/>
</dbReference>
<evidence type="ECO:0000256" key="4">
    <source>
        <dbReference type="ARBA" id="ARBA00005881"/>
    </source>
</evidence>
<dbReference type="InterPro" id="IPR037289">
    <property type="entry name" value="Elp2"/>
</dbReference>
<dbReference type="SMART" id="SM00320">
    <property type="entry name" value="WD40"/>
    <property type="match status" value="2"/>
</dbReference>
<dbReference type="OrthoDB" id="538223at2759"/>
<dbReference type="SUPFAM" id="SSF50978">
    <property type="entry name" value="WD40 repeat-like"/>
    <property type="match status" value="1"/>
</dbReference>
<dbReference type="UniPathway" id="UPA00988"/>
<sequence length="210" mass="23230">MTYSNVVNIALEDIRVGCNASVGGLSLGANKMLLFGANNNVGIADISRCTVLALLSGHTNVITSVKWIPKEKLLETEFISCSADATMRYWIQNERNTSGWDCLQVLYGHSSTVLGCSLVALSDGKNLLASLSSDSTVRIWRSDIIDRQWETIQIFNFSPQIICSVSLFAYSNSENGILLALGSVDFHINIYHSAYIKSQRLGQRFKFCIY</sequence>
<dbReference type="PANTHER" id="PTHR44111:SF1">
    <property type="entry name" value="ELONGATOR COMPLEX PROTEIN 2"/>
    <property type="match status" value="1"/>
</dbReference>
<evidence type="ECO:0000256" key="3">
    <source>
        <dbReference type="ARBA" id="ARBA00005043"/>
    </source>
</evidence>
<keyword evidence="7 11" id="KW-0853">WD repeat</keyword>
<evidence type="ECO:0000256" key="2">
    <source>
        <dbReference type="ARBA" id="ARBA00004496"/>
    </source>
</evidence>
<evidence type="ECO:0000256" key="6">
    <source>
        <dbReference type="ARBA" id="ARBA00022490"/>
    </source>
</evidence>
<dbReference type="Pfam" id="PF00400">
    <property type="entry name" value="WD40"/>
    <property type="match status" value="2"/>
</dbReference>
<dbReference type="EMBL" id="SNRW01013081">
    <property type="protein sequence ID" value="KAA6373022.1"/>
    <property type="molecule type" value="Genomic_DNA"/>
</dbReference>
<keyword evidence="8" id="KW-0819">tRNA processing</keyword>
<gene>
    <name evidence="12" type="ORF">EZS28_031451</name>
</gene>
<accession>A0A5J4USH7</accession>
<evidence type="ECO:0000256" key="7">
    <source>
        <dbReference type="ARBA" id="ARBA00022574"/>
    </source>
</evidence>
<dbReference type="InterPro" id="IPR015943">
    <property type="entry name" value="WD40/YVTN_repeat-like_dom_sf"/>
</dbReference>
<evidence type="ECO:0000256" key="9">
    <source>
        <dbReference type="ARBA" id="ARBA00022737"/>
    </source>
</evidence>
<keyword evidence="10" id="KW-0539">Nucleus</keyword>
<keyword evidence="6" id="KW-0963">Cytoplasm</keyword>